<comment type="catalytic activity">
    <reaction evidence="8">
        <text>a beta-D-galactosyl-(1&lt;-&gt;1')-N-acylsphing-4-enine + H2O = an N-acylsphing-4-enine + D-galactose</text>
        <dbReference type="Rhea" id="RHEA:14297"/>
        <dbReference type="ChEBI" id="CHEBI:4139"/>
        <dbReference type="ChEBI" id="CHEBI:15377"/>
        <dbReference type="ChEBI" id="CHEBI:18390"/>
        <dbReference type="ChEBI" id="CHEBI:52639"/>
        <dbReference type="EC" id="3.2.1.46"/>
    </reaction>
    <physiologicalReaction direction="left-to-right" evidence="8">
        <dbReference type="Rhea" id="RHEA:14298"/>
    </physiologicalReaction>
</comment>
<keyword evidence="20" id="KW-1185">Reference proteome</keyword>
<comment type="catalytic activity">
    <reaction evidence="1">
        <text>Hydrolysis of terminal, non-reducing beta-D-glucosyl residues with release of beta-D-glucose.</text>
        <dbReference type="EC" id="3.2.1.21"/>
    </reaction>
</comment>
<organism evidence="19 20">
    <name type="scientific">Hymenochirus boettgeri</name>
    <name type="common">Congo dwarf clawed frog</name>
    <dbReference type="NCBI Taxonomy" id="247094"/>
    <lineage>
        <taxon>Eukaryota</taxon>
        <taxon>Metazoa</taxon>
        <taxon>Chordata</taxon>
        <taxon>Craniata</taxon>
        <taxon>Vertebrata</taxon>
        <taxon>Euteleostomi</taxon>
        <taxon>Amphibia</taxon>
        <taxon>Batrachia</taxon>
        <taxon>Anura</taxon>
        <taxon>Pipoidea</taxon>
        <taxon>Pipidae</taxon>
        <taxon>Pipinae</taxon>
        <taxon>Hymenochirus</taxon>
    </lineage>
</organism>
<reference evidence="19" key="1">
    <citation type="thesis" date="2020" institute="ProQuest LLC" country="789 East Eisenhower Parkway, Ann Arbor, MI, USA">
        <title>Comparative Genomics and Chromosome Evolution.</title>
        <authorList>
            <person name="Mudd A.B."/>
        </authorList>
    </citation>
    <scope>NUCLEOTIDE SEQUENCE</scope>
    <source>
        <strain evidence="19">Female2</strain>
        <tissue evidence="19">Blood</tissue>
    </source>
</reference>
<evidence type="ECO:0000256" key="17">
    <source>
        <dbReference type="ARBA" id="ARBA00081896"/>
    </source>
</evidence>
<dbReference type="OrthoDB" id="65569at2759"/>
<evidence type="ECO:0000256" key="10">
    <source>
        <dbReference type="ARBA" id="ARBA00050809"/>
    </source>
</evidence>
<comment type="caution">
    <text evidence="19">The sequence shown here is derived from an EMBL/GenBank/DDBJ whole genome shotgun (WGS) entry which is preliminary data.</text>
</comment>
<dbReference type="PANTHER" id="PTHR10353">
    <property type="entry name" value="GLYCOSYL HYDROLASE"/>
    <property type="match status" value="1"/>
</dbReference>
<evidence type="ECO:0000256" key="15">
    <source>
        <dbReference type="ARBA" id="ARBA00068094"/>
    </source>
</evidence>
<dbReference type="AlphaFoldDB" id="A0A8T2KAX6"/>
<dbReference type="EC" id="3.2.1.46" evidence="3"/>
<evidence type="ECO:0000256" key="5">
    <source>
        <dbReference type="ARBA" id="ARBA00012744"/>
    </source>
</evidence>
<evidence type="ECO:0000256" key="16">
    <source>
        <dbReference type="ARBA" id="ARBA00079026"/>
    </source>
</evidence>
<dbReference type="EMBL" id="JAACNH010000001">
    <property type="protein sequence ID" value="KAG8453552.1"/>
    <property type="molecule type" value="Genomic_DNA"/>
</dbReference>
<dbReference type="InterPro" id="IPR017853">
    <property type="entry name" value="GH"/>
</dbReference>
<protein>
    <recommendedName>
        <fullName evidence="15">Cytosolic beta-glucosidase</fullName>
        <ecNumber evidence="5">3.2.1.21</ecNumber>
        <ecNumber evidence="4">3.2.1.45</ecNumber>
        <ecNumber evidence="3">3.2.1.46</ecNumber>
    </recommendedName>
    <alternativeName>
        <fullName evidence="16">Cytosolic galactosylceramidase</fullName>
    </alternativeName>
    <alternativeName>
        <fullName evidence="18">Cytosolic glucosylceramidase</fullName>
    </alternativeName>
    <alternativeName>
        <fullName evidence="17">Cytosolic glycosylceramidase</fullName>
    </alternativeName>
</protein>
<evidence type="ECO:0000256" key="4">
    <source>
        <dbReference type="ARBA" id="ARBA00012658"/>
    </source>
</evidence>
<dbReference type="GO" id="GO:0004336">
    <property type="term" value="F:galactosylceramidase activity"/>
    <property type="evidence" value="ECO:0007669"/>
    <property type="project" value="UniProtKB-EC"/>
</dbReference>
<dbReference type="InterPro" id="IPR033132">
    <property type="entry name" value="GH_1_N_CS"/>
</dbReference>
<dbReference type="GO" id="GO:0016020">
    <property type="term" value="C:membrane"/>
    <property type="evidence" value="ECO:0007669"/>
    <property type="project" value="GOC"/>
</dbReference>
<dbReference type="Gene3D" id="3.20.20.80">
    <property type="entry name" value="Glycosidases"/>
    <property type="match status" value="1"/>
</dbReference>
<dbReference type="GO" id="GO:0016052">
    <property type="term" value="P:carbohydrate catabolic process"/>
    <property type="evidence" value="ECO:0007669"/>
    <property type="project" value="UniProtKB-ARBA"/>
</dbReference>
<dbReference type="Pfam" id="PF00232">
    <property type="entry name" value="Glyco_hydro_1"/>
    <property type="match status" value="1"/>
</dbReference>
<evidence type="ECO:0000256" key="1">
    <source>
        <dbReference type="ARBA" id="ARBA00000448"/>
    </source>
</evidence>
<comment type="catalytic activity">
    <reaction evidence="9">
        <text>beta-D-galactosyl-(1&lt;-&gt;1)-sphing-4-enine + H2O = sphing-4-enine + D-galactose</text>
        <dbReference type="Rhea" id="RHEA:43908"/>
        <dbReference type="ChEBI" id="CHEBI:4139"/>
        <dbReference type="ChEBI" id="CHEBI:15377"/>
        <dbReference type="ChEBI" id="CHEBI:57756"/>
        <dbReference type="ChEBI" id="CHEBI:57934"/>
    </reaction>
    <physiologicalReaction direction="left-to-right" evidence="9">
        <dbReference type="Rhea" id="RHEA:43909"/>
    </physiologicalReaction>
</comment>
<dbReference type="EC" id="3.2.1.45" evidence="4"/>
<dbReference type="Proteomes" id="UP000812440">
    <property type="component" value="Chromosome 1"/>
</dbReference>
<evidence type="ECO:0000256" key="8">
    <source>
        <dbReference type="ARBA" id="ARBA00033698"/>
    </source>
</evidence>
<evidence type="ECO:0000256" key="12">
    <source>
        <dbReference type="ARBA" id="ARBA00051666"/>
    </source>
</evidence>
<keyword evidence="6" id="KW-0378">Hydrolase</keyword>
<dbReference type="PRINTS" id="PR00131">
    <property type="entry name" value="GLHYDRLASE1"/>
</dbReference>
<comment type="catalytic activity">
    <reaction evidence="13">
        <text>beta-D-glucosyl-(1&lt;-&gt;1)-sphing-4-enine + H2O = sphing-4-enine + D-glucose</text>
        <dbReference type="Rhea" id="RHEA:59288"/>
        <dbReference type="ChEBI" id="CHEBI:4167"/>
        <dbReference type="ChEBI" id="CHEBI:15377"/>
        <dbReference type="ChEBI" id="CHEBI:57756"/>
        <dbReference type="ChEBI" id="CHEBI:83992"/>
    </reaction>
    <physiologicalReaction direction="left-to-right" evidence="13">
        <dbReference type="Rhea" id="RHEA:59289"/>
    </physiologicalReaction>
</comment>
<comment type="catalytic activity">
    <reaction evidence="11">
        <text>a beta-D-xylosyl-(1&lt;-&gt;1')-N-acylsphing-4-enine + cholesterol = cholesteryl 3-beta-D-xyloside + an N-acylsphing-4-enine</text>
        <dbReference type="Rhea" id="RHEA:70239"/>
        <dbReference type="ChEBI" id="CHEBI:16113"/>
        <dbReference type="ChEBI" id="CHEBI:52639"/>
        <dbReference type="ChEBI" id="CHEBI:189067"/>
        <dbReference type="ChEBI" id="CHEBI:189068"/>
    </reaction>
    <physiologicalReaction direction="left-to-right" evidence="11">
        <dbReference type="Rhea" id="RHEA:70240"/>
    </physiologicalReaction>
    <physiologicalReaction direction="right-to-left" evidence="11">
        <dbReference type="Rhea" id="RHEA:70241"/>
    </physiologicalReaction>
</comment>
<dbReference type="PANTHER" id="PTHR10353:SF291">
    <property type="entry name" value="CYTOSOLIC BETA-GLUCOSIDASE"/>
    <property type="match status" value="1"/>
</dbReference>
<evidence type="ECO:0000256" key="2">
    <source>
        <dbReference type="ARBA" id="ARBA00001013"/>
    </source>
</evidence>
<evidence type="ECO:0000256" key="6">
    <source>
        <dbReference type="ARBA" id="ARBA00022801"/>
    </source>
</evidence>
<evidence type="ECO:0000256" key="7">
    <source>
        <dbReference type="ARBA" id="ARBA00023295"/>
    </source>
</evidence>
<keyword evidence="7" id="KW-0326">Glycosidase</keyword>
<name>A0A8T2KAX6_9PIPI</name>
<dbReference type="GO" id="GO:0008422">
    <property type="term" value="F:beta-glucosidase activity"/>
    <property type="evidence" value="ECO:0007669"/>
    <property type="project" value="UniProtKB-EC"/>
</dbReference>
<evidence type="ECO:0000256" key="13">
    <source>
        <dbReference type="ARBA" id="ARBA00052085"/>
    </source>
</evidence>
<sequence>MFATSETENYSFPKSFAWGATTSAYQIEGGWDADGKGLNIWDTFTHQGGDRVFMNQTGDVACGSYTLWEEDLKCIKQLGLTHYRFSLSWSRLLPDGTTGFINQKGIEFYNKVIDSLLANNITPVLTVYHFDMPQAVEDLGGWNSEKTVAIFEKYAEFCYETFGDRVKFWITMNEPNLHSIFGYEVGIHAPGKKQPSYGAYQAGHNMLLAHAKAWHKYNTDFRNKQNGSVSISIYAPWSEPFDPSSAKDKEAAETYMSFFSHWIAKPIFIDGDYPEIMKLKISEYSKKQGLNVSRLPEFTEEEKAMVKGTADFFCLQYYSTAKHRHSPEMSEEPSFFSEQLYDPDWPIAGSDIFHVVPWGLRKLLGYIKEIYNNPVIYITENGYPQKDPPVLEDKQRWKYIEDTLKELSKAINIDGVDVRGYFVWSLIDNFEWAEGCNLRFGLFHVDFEQAALPRSPYYSAFQYSDVVKRNGLPGPVDKLTLT</sequence>
<evidence type="ECO:0000313" key="20">
    <source>
        <dbReference type="Proteomes" id="UP000812440"/>
    </source>
</evidence>
<accession>A0A8T2KAX6</accession>
<evidence type="ECO:0000256" key="11">
    <source>
        <dbReference type="ARBA" id="ARBA00051414"/>
    </source>
</evidence>
<evidence type="ECO:0000256" key="18">
    <source>
        <dbReference type="ARBA" id="ARBA00083229"/>
    </source>
</evidence>
<dbReference type="GO" id="GO:0046477">
    <property type="term" value="P:glycosylceramide catabolic process"/>
    <property type="evidence" value="ECO:0007669"/>
    <property type="project" value="TreeGrafter"/>
</dbReference>
<evidence type="ECO:0000256" key="9">
    <source>
        <dbReference type="ARBA" id="ARBA00048813"/>
    </source>
</evidence>
<proteinExistence type="inferred from homology"/>
<dbReference type="GO" id="GO:0004565">
    <property type="term" value="F:beta-galactosidase activity"/>
    <property type="evidence" value="ECO:0007669"/>
    <property type="project" value="TreeGrafter"/>
</dbReference>
<dbReference type="SUPFAM" id="SSF51445">
    <property type="entry name" value="(Trans)glycosidases"/>
    <property type="match status" value="1"/>
</dbReference>
<evidence type="ECO:0000313" key="19">
    <source>
        <dbReference type="EMBL" id="KAG8453552.1"/>
    </source>
</evidence>
<comment type="catalytic activity">
    <reaction evidence="10">
        <text>beta-D-galactosyl-(1&lt;-&gt;1')-N-octadecanoylsphing-4-enine + H2O = N-octadecanoylsphing-4-enine + D-galactose</text>
        <dbReference type="Rhea" id="RHEA:59292"/>
        <dbReference type="ChEBI" id="CHEBI:4139"/>
        <dbReference type="ChEBI" id="CHEBI:15377"/>
        <dbReference type="ChEBI" id="CHEBI:72961"/>
        <dbReference type="ChEBI" id="CHEBI:84720"/>
    </reaction>
    <physiologicalReaction direction="left-to-right" evidence="10">
        <dbReference type="Rhea" id="RHEA:59293"/>
    </physiologicalReaction>
</comment>
<dbReference type="PROSITE" id="PS00653">
    <property type="entry name" value="GLYCOSYL_HYDROL_F1_2"/>
    <property type="match status" value="1"/>
</dbReference>
<dbReference type="EC" id="3.2.1.21" evidence="5"/>
<comment type="catalytic activity">
    <reaction evidence="12">
        <text>beta-D-glucosyl-(1&lt;-&gt;1)-N-octadecanoylsphing-4-enine + H2O = N-octadecanoylsphing-4-enine + D-glucose</text>
        <dbReference type="Rhea" id="RHEA:59284"/>
        <dbReference type="ChEBI" id="CHEBI:4167"/>
        <dbReference type="ChEBI" id="CHEBI:15377"/>
        <dbReference type="ChEBI" id="CHEBI:72961"/>
        <dbReference type="ChEBI" id="CHEBI:84719"/>
    </reaction>
    <physiologicalReaction direction="left-to-right" evidence="12">
        <dbReference type="Rhea" id="RHEA:59285"/>
    </physiologicalReaction>
</comment>
<dbReference type="GO" id="GO:0005829">
    <property type="term" value="C:cytosol"/>
    <property type="evidence" value="ECO:0007669"/>
    <property type="project" value="TreeGrafter"/>
</dbReference>
<comment type="similarity">
    <text evidence="14">Belongs to the glycosyl hydrolase 1 family. Klotho subfamily.</text>
</comment>
<gene>
    <name evidence="19" type="ORF">GDO86_000255</name>
</gene>
<evidence type="ECO:0000256" key="14">
    <source>
        <dbReference type="ARBA" id="ARBA00060858"/>
    </source>
</evidence>
<dbReference type="FunFam" id="3.20.20.80:FF:000011">
    <property type="entry name" value="Cytosolic beta-glucosidase"/>
    <property type="match status" value="1"/>
</dbReference>
<evidence type="ECO:0000256" key="3">
    <source>
        <dbReference type="ARBA" id="ARBA00012657"/>
    </source>
</evidence>
<dbReference type="GO" id="GO:0004348">
    <property type="term" value="F:glucosylceramidase activity"/>
    <property type="evidence" value="ECO:0007669"/>
    <property type="project" value="UniProtKB-EC"/>
</dbReference>
<dbReference type="InterPro" id="IPR001360">
    <property type="entry name" value="Glyco_hydro_1"/>
</dbReference>
<comment type="catalytic activity">
    <reaction evidence="2">
        <text>a beta-D-glucosyl-(1&lt;-&gt;1')-N-acylsphing-4-enine + H2O = an N-acylsphing-4-enine + D-glucose</text>
        <dbReference type="Rhea" id="RHEA:13269"/>
        <dbReference type="ChEBI" id="CHEBI:4167"/>
        <dbReference type="ChEBI" id="CHEBI:15377"/>
        <dbReference type="ChEBI" id="CHEBI:22801"/>
        <dbReference type="ChEBI" id="CHEBI:52639"/>
        <dbReference type="EC" id="3.2.1.45"/>
    </reaction>
    <physiologicalReaction direction="left-to-right" evidence="2">
        <dbReference type="Rhea" id="RHEA:13270"/>
    </physiologicalReaction>
</comment>